<keyword evidence="4" id="KW-1185">Reference proteome</keyword>
<proteinExistence type="predicted"/>
<dbReference type="Pfam" id="PF07833">
    <property type="entry name" value="Cu_amine_oxidN1"/>
    <property type="match status" value="1"/>
</dbReference>
<protein>
    <recommendedName>
        <fullName evidence="2">Copper amine oxidase-like N-terminal domain-containing protein</fullName>
    </recommendedName>
</protein>
<name>A0A920CT16_9BACL</name>
<dbReference type="Proteomes" id="UP000682811">
    <property type="component" value="Unassembled WGS sequence"/>
</dbReference>
<evidence type="ECO:0000313" key="3">
    <source>
        <dbReference type="EMBL" id="GIO48744.1"/>
    </source>
</evidence>
<gene>
    <name evidence="3" type="ORF">J34TS1_35090</name>
</gene>
<evidence type="ECO:0000313" key="4">
    <source>
        <dbReference type="Proteomes" id="UP000682811"/>
    </source>
</evidence>
<reference evidence="3 4" key="1">
    <citation type="submission" date="2021-03" db="EMBL/GenBank/DDBJ databases">
        <title>Antimicrobial resistance genes in bacteria isolated from Japanese honey, and their potential for conferring macrolide and lincosamide resistance in the American foulbrood pathogen Paenibacillus larvae.</title>
        <authorList>
            <person name="Okamoto M."/>
            <person name="Kumagai M."/>
            <person name="Kanamori H."/>
            <person name="Takamatsu D."/>
        </authorList>
    </citation>
    <scope>NUCLEOTIDE SEQUENCE [LARGE SCALE GENOMIC DNA]</scope>
    <source>
        <strain evidence="3 4">J34TS1</strain>
    </source>
</reference>
<dbReference type="RefSeq" id="WP_212979371.1">
    <property type="nucleotide sequence ID" value="NZ_AP025343.1"/>
</dbReference>
<dbReference type="EMBL" id="BORT01000016">
    <property type="protein sequence ID" value="GIO48744.1"/>
    <property type="molecule type" value="Genomic_DNA"/>
</dbReference>
<dbReference type="InterPro" id="IPR012854">
    <property type="entry name" value="Cu_amine_oxidase-like_N"/>
</dbReference>
<feature type="domain" description="Copper amine oxidase-like N-terminal" evidence="2">
    <location>
        <begin position="39"/>
        <end position="144"/>
    </location>
</feature>
<feature type="chain" id="PRO_5037249067" description="Copper amine oxidase-like N-terminal domain-containing protein" evidence="1">
    <location>
        <begin position="26"/>
        <end position="301"/>
    </location>
</feature>
<evidence type="ECO:0000259" key="2">
    <source>
        <dbReference type="Pfam" id="PF07833"/>
    </source>
</evidence>
<feature type="signal peptide" evidence="1">
    <location>
        <begin position="1"/>
        <end position="25"/>
    </location>
</feature>
<comment type="caution">
    <text evidence="3">The sequence shown here is derived from an EMBL/GenBank/DDBJ whole genome shotgun (WGS) entry which is preliminary data.</text>
</comment>
<dbReference type="Gene3D" id="3.30.457.10">
    <property type="entry name" value="Copper amine oxidase-like, N-terminal domain"/>
    <property type="match status" value="1"/>
</dbReference>
<keyword evidence="1" id="KW-0732">Signal</keyword>
<sequence>MRKIMMTSLLALGLVFMSQPLISHAAQSDDEKRPVEVNVNGKFISMDVHPIMDNTRLFIPIRSLSSLGLSYSWNPSTKIAAVKNKNGEYLKITVGSNIAYKANQPIKMDQAAKSNDGRVLVPIRFVTETLGYNVQYDEIRRLVFVTSKDYKFDMKTIYQDDTLAARKAAISLPITADFKPTLGVSGIYHEYRFPLGSAETYIFFDGRFYTFVQIQNGKAVATGQLDESDYSRTAGNVPPNMIFDTDPIMEPFRHSVLFYETRKDGTATTTAVYKGDQGGGGSINAEMKVYSDIIQALPNEQ</sequence>
<evidence type="ECO:0000256" key="1">
    <source>
        <dbReference type="SAM" id="SignalP"/>
    </source>
</evidence>
<dbReference type="SUPFAM" id="SSF55383">
    <property type="entry name" value="Copper amine oxidase, domain N"/>
    <property type="match status" value="1"/>
</dbReference>
<accession>A0A920CT16</accession>
<organism evidence="3 4">
    <name type="scientific">Paenibacillus azoreducens</name>
    <dbReference type="NCBI Taxonomy" id="116718"/>
    <lineage>
        <taxon>Bacteria</taxon>
        <taxon>Bacillati</taxon>
        <taxon>Bacillota</taxon>
        <taxon>Bacilli</taxon>
        <taxon>Bacillales</taxon>
        <taxon>Paenibacillaceae</taxon>
        <taxon>Paenibacillus</taxon>
    </lineage>
</organism>
<dbReference type="AlphaFoldDB" id="A0A920CT16"/>
<dbReference type="InterPro" id="IPR036582">
    <property type="entry name" value="Mao_N_sf"/>
</dbReference>